<dbReference type="AlphaFoldDB" id="A0A017HDE4"/>
<name>A0A017HDE4_9RHOB</name>
<comment type="caution">
    <text evidence="1">The sequence shown here is derived from an EMBL/GenBank/DDBJ whole genome shotgun (WGS) entry which is preliminary data.</text>
</comment>
<dbReference type="Pfam" id="PF06995">
    <property type="entry name" value="Phage_P2_GpU"/>
    <property type="match status" value="1"/>
</dbReference>
<dbReference type="eggNOG" id="COG3499">
    <property type="taxonomic scope" value="Bacteria"/>
</dbReference>
<organism evidence="1 2">
    <name type="scientific">Limimaricola hongkongensis DSM 17492</name>
    <dbReference type="NCBI Taxonomy" id="1122180"/>
    <lineage>
        <taxon>Bacteria</taxon>
        <taxon>Pseudomonadati</taxon>
        <taxon>Pseudomonadota</taxon>
        <taxon>Alphaproteobacteria</taxon>
        <taxon>Rhodobacterales</taxon>
        <taxon>Paracoccaceae</taxon>
        <taxon>Limimaricola</taxon>
    </lineage>
</organism>
<dbReference type="HOGENOM" id="CLU_102468_1_0_5"/>
<proteinExistence type="predicted"/>
<dbReference type="PATRIC" id="fig|1122180.6.peg.1874"/>
<gene>
    <name evidence="1" type="ORF">Lokhon_01889</name>
</gene>
<accession>A0A017HDE4</accession>
<evidence type="ECO:0000313" key="1">
    <source>
        <dbReference type="EMBL" id="EYD71819.1"/>
    </source>
</evidence>
<dbReference type="Proteomes" id="UP000025047">
    <property type="component" value="Unassembled WGS sequence"/>
</dbReference>
<sequence length="140" mass="14979">MTLGPFQFQALGFGYDSRSKSQKTGWATIPVAGGMDRVQWVGGDSRTETIRGAVFQQFGGQTSIEGLKLAARLGTVLPFVDLSSGLFNVFGMHVVEEITEDQDVFDASGAPLKNAYSIKLRRYEGSLTGASPLSIVSLLG</sequence>
<dbReference type="STRING" id="1122180.Lokhon_01889"/>
<evidence type="ECO:0000313" key="2">
    <source>
        <dbReference type="Proteomes" id="UP000025047"/>
    </source>
</evidence>
<reference evidence="1 2" key="1">
    <citation type="submission" date="2013-03" db="EMBL/GenBank/DDBJ databases">
        <authorList>
            <person name="Fiebig A."/>
            <person name="Goeker M."/>
            <person name="Klenk H.-P.P."/>
        </authorList>
    </citation>
    <scope>NUCLEOTIDE SEQUENCE [LARGE SCALE GENOMIC DNA]</scope>
    <source>
        <strain evidence="1 2">DSM 17492</strain>
    </source>
</reference>
<dbReference type="InterPro" id="IPR009734">
    <property type="entry name" value="Myoviridae_GpU"/>
</dbReference>
<protein>
    <submittedName>
        <fullName evidence="1">Phage P2 GpU</fullName>
    </submittedName>
</protein>
<keyword evidence="2" id="KW-1185">Reference proteome</keyword>
<dbReference type="EMBL" id="APGJ01000006">
    <property type="protein sequence ID" value="EYD71819.1"/>
    <property type="molecule type" value="Genomic_DNA"/>
</dbReference>